<dbReference type="PRINTS" id="PR01021">
    <property type="entry name" value="OMPADOMAIN"/>
</dbReference>
<keyword evidence="2 4" id="KW-0472">Membrane</keyword>
<dbReference type="PANTHER" id="PTHR30329:SF21">
    <property type="entry name" value="LIPOPROTEIN YIAD-RELATED"/>
    <property type="match status" value="1"/>
</dbReference>
<dbReference type="SUPFAM" id="SSF103088">
    <property type="entry name" value="OmpA-like"/>
    <property type="match status" value="1"/>
</dbReference>
<dbReference type="Gene3D" id="3.30.1330.60">
    <property type="entry name" value="OmpA-like domain"/>
    <property type="match status" value="1"/>
</dbReference>
<feature type="chain" id="PRO_5038068495" evidence="5">
    <location>
        <begin position="24"/>
        <end position="222"/>
    </location>
</feature>
<dbReference type="InterPro" id="IPR006664">
    <property type="entry name" value="OMP_bac"/>
</dbReference>
<dbReference type="PROSITE" id="PS51257">
    <property type="entry name" value="PROKAR_LIPOPROTEIN"/>
    <property type="match status" value="1"/>
</dbReference>
<comment type="subcellular location">
    <subcellularLocation>
        <location evidence="1">Cell outer membrane</location>
    </subcellularLocation>
</comment>
<evidence type="ECO:0000259" key="6">
    <source>
        <dbReference type="PROSITE" id="PS51123"/>
    </source>
</evidence>
<dbReference type="Pfam" id="PF13488">
    <property type="entry name" value="Gly-zipper_Omp"/>
    <property type="match status" value="1"/>
</dbReference>
<name>A0A956N8D2_UNCEI</name>
<keyword evidence="3" id="KW-0998">Cell outer membrane</keyword>
<comment type="caution">
    <text evidence="7">The sequence shown here is derived from an EMBL/GenBank/DDBJ whole genome shotgun (WGS) entry which is preliminary data.</text>
</comment>
<sequence>MKRMVCMVVAGALVLGAAGCASMNNKEKGALIGGTAGAVVGGIIGKQAGNTAVGAIAGAAVGGTAGVIIGDYMDDQAEELAKVDGADVKRVGEGIQLTFDSGILFDVNKSDLKGQAKLNLDKVATVLRDYPDTDLLIAGHTDADGAEDYNMDLSQRRADSVKTYLVGAGVDPRRLETVGFGETQPVADNTTAAGKAQNRRVEVAIMANEELQARAQKEAGEG</sequence>
<dbReference type="InterPro" id="IPR036737">
    <property type="entry name" value="OmpA-like_sf"/>
</dbReference>
<accession>A0A956N8D2</accession>
<dbReference type="GO" id="GO:0009279">
    <property type="term" value="C:cell outer membrane"/>
    <property type="evidence" value="ECO:0007669"/>
    <property type="project" value="UniProtKB-SubCell"/>
</dbReference>
<evidence type="ECO:0000313" key="7">
    <source>
        <dbReference type="EMBL" id="MCA9754585.1"/>
    </source>
</evidence>
<protein>
    <submittedName>
        <fullName evidence="7">OmpA family protein</fullName>
    </submittedName>
</protein>
<dbReference type="CDD" id="cd07185">
    <property type="entry name" value="OmpA_C-like"/>
    <property type="match status" value="1"/>
</dbReference>
<feature type="signal peptide" evidence="5">
    <location>
        <begin position="1"/>
        <end position="23"/>
    </location>
</feature>
<dbReference type="Proteomes" id="UP000739538">
    <property type="component" value="Unassembled WGS sequence"/>
</dbReference>
<dbReference type="EMBL" id="JAGQHS010000006">
    <property type="protein sequence ID" value="MCA9754585.1"/>
    <property type="molecule type" value="Genomic_DNA"/>
</dbReference>
<feature type="domain" description="OmpA-like" evidence="6">
    <location>
        <begin position="92"/>
        <end position="209"/>
    </location>
</feature>
<dbReference type="AlphaFoldDB" id="A0A956N8D2"/>
<dbReference type="InterPro" id="IPR050330">
    <property type="entry name" value="Bact_OuterMem_StrucFunc"/>
</dbReference>
<evidence type="ECO:0000256" key="4">
    <source>
        <dbReference type="PROSITE-ProRule" id="PRU00473"/>
    </source>
</evidence>
<proteinExistence type="predicted"/>
<dbReference type="PROSITE" id="PS51123">
    <property type="entry name" value="OMPA_2"/>
    <property type="match status" value="1"/>
</dbReference>
<gene>
    <name evidence="7" type="ORF">KDA27_02195</name>
</gene>
<organism evidence="7 8">
    <name type="scientific">Eiseniibacteriota bacterium</name>
    <dbReference type="NCBI Taxonomy" id="2212470"/>
    <lineage>
        <taxon>Bacteria</taxon>
        <taxon>Candidatus Eiseniibacteriota</taxon>
    </lineage>
</organism>
<reference evidence="7" key="1">
    <citation type="submission" date="2020-04" db="EMBL/GenBank/DDBJ databases">
        <authorList>
            <person name="Zhang T."/>
        </authorList>
    </citation>
    <scope>NUCLEOTIDE SEQUENCE</scope>
    <source>
        <strain evidence="7">HKST-UBA02</strain>
    </source>
</reference>
<reference evidence="7" key="2">
    <citation type="journal article" date="2021" name="Microbiome">
        <title>Successional dynamics and alternative stable states in a saline activated sludge microbial community over 9 years.</title>
        <authorList>
            <person name="Wang Y."/>
            <person name="Ye J."/>
            <person name="Ju F."/>
            <person name="Liu L."/>
            <person name="Boyd J.A."/>
            <person name="Deng Y."/>
            <person name="Parks D.H."/>
            <person name="Jiang X."/>
            <person name="Yin X."/>
            <person name="Woodcroft B.J."/>
            <person name="Tyson G.W."/>
            <person name="Hugenholtz P."/>
            <person name="Polz M.F."/>
            <person name="Zhang T."/>
        </authorList>
    </citation>
    <scope>NUCLEOTIDE SEQUENCE</scope>
    <source>
        <strain evidence="7">HKST-UBA02</strain>
    </source>
</reference>
<keyword evidence="5" id="KW-0732">Signal</keyword>
<evidence type="ECO:0000256" key="3">
    <source>
        <dbReference type="ARBA" id="ARBA00023237"/>
    </source>
</evidence>
<evidence type="ECO:0000313" key="8">
    <source>
        <dbReference type="Proteomes" id="UP000739538"/>
    </source>
</evidence>
<evidence type="ECO:0000256" key="1">
    <source>
        <dbReference type="ARBA" id="ARBA00004442"/>
    </source>
</evidence>
<dbReference type="Pfam" id="PF00691">
    <property type="entry name" value="OmpA"/>
    <property type="match status" value="1"/>
</dbReference>
<dbReference type="InterPro" id="IPR006665">
    <property type="entry name" value="OmpA-like"/>
</dbReference>
<evidence type="ECO:0000256" key="2">
    <source>
        <dbReference type="ARBA" id="ARBA00023136"/>
    </source>
</evidence>
<evidence type="ECO:0000256" key="5">
    <source>
        <dbReference type="SAM" id="SignalP"/>
    </source>
</evidence>
<dbReference type="PANTHER" id="PTHR30329">
    <property type="entry name" value="STATOR ELEMENT OF FLAGELLAR MOTOR COMPLEX"/>
    <property type="match status" value="1"/>
</dbReference>
<dbReference type="InterPro" id="IPR039567">
    <property type="entry name" value="Gly-zipper"/>
</dbReference>